<dbReference type="Proteomes" id="UP000248330">
    <property type="component" value="Unassembled WGS sequence"/>
</dbReference>
<evidence type="ECO:0000313" key="3">
    <source>
        <dbReference type="EMBL" id="PXV67872.1"/>
    </source>
</evidence>
<dbReference type="InterPro" id="IPR008964">
    <property type="entry name" value="Invasin/intimin_cell_adhesion"/>
</dbReference>
<comment type="caution">
    <text evidence="3">The sequence shown here is derived from an EMBL/GenBank/DDBJ whole genome shotgun (WGS) entry which is preliminary data.</text>
</comment>
<organism evidence="3 4">
    <name type="scientific">Sinimarinibacterium flocculans</name>
    <dbReference type="NCBI Taxonomy" id="985250"/>
    <lineage>
        <taxon>Bacteria</taxon>
        <taxon>Pseudomonadati</taxon>
        <taxon>Pseudomonadota</taxon>
        <taxon>Gammaproteobacteria</taxon>
        <taxon>Nevskiales</taxon>
        <taxon>Nevskiaceae</taxon>
        <taxon>Sinimarinibacterium</taxon>
    </lineage>
</organism>
<proteinExistence type="predicted"/>
<dbReference type="EMBL" id="QICN01000005">
    <property type="protein sequence ID" value="PXV67872.1"/>
    <property type="molecule type" value="Genomic_DNA"/>
</dbReference>
<dbReference type="PROSITE" id="PS51257">
    <property type="entry name" value="PROKAR_LIPOPROTEIN"/>
    <property type="match status" value="1"/>
</dbReference>
<sequence length="1012" mass="103476">MVKTRIWSLVSAALTAFVLSACGGGAEFGETTGGTLGGTTGGTTGGGGGDTGIRVGILSGEQFTPGAIAISQSPLDAGGSAGLRVDIVDTENGNALVTEAASVTFSSPCQAQGQAQIDTPVATSTGSASTTYRAQGCSGDDVITATVSVGGESLVATSTIEVLPSPASAISFISATPSVVGLRGSGRPDTAVVIFQVTNAAGGAVANQTVVFTLDTTVGGITLNPVQGVTDSNGFVQTTVNAGTVHTSVRITARLLDSPATPDVDESLVPPAQSESLVISTGLADQDSFSLSVGCFNIEGDTLDGNQTNVNILAADRFNNPVPDGTAVAFTVEGGSVQSECLTVGGGCSVQFTTQNPRRPNHRVTLLATAIGEESFTDINGDGRYDAGEPFLDEGEAFRDDNENGVRDGNEPFLDFNDNGVYDGPSGSFTGVLCDSGCDSRSSLHARDQQVIIMSGSTAFFDFTPNPIDLSNGAVAVRVDIGDDAGQPMPGASRIEASTTLGSIIGDSSFDQVCTTLNAPFPYTFVIEPPTNDEPDSGIFSVKVTTPSGVVSSAAIGVTFSPDPGEPPPPPGDLGSIKFVSASPETIGIRGTGLDETADVTFQVFSDTGAPIANQPVTFSLSTSVGGIELQPTTAVSDASGVVRTIVRAGTVHTAVRVRATATGADGSPTVSALSSQLTITTGLPDQNSVSLSVETLNPQAWDVDGTTVPVTVRAADRFNNPVPDGTAFAFTTSGGSIGGSCVTVDGACTVNWVSQNPRVPRAVILTTAVGEESFIDSNGNGRYDDGEPFQNLAEAFRDDNLNGAFDSGVEEFLDFNGDNRRNDPNDATGPDFENPSRFTGTLCNGPNRCDEAGTLHVFDSIVITMSDSESLIDVTPPSNDITVDGGSFELEGSVPTITIPTREGTGGTATLRVVIRDLNDQPMPLGTVISLTNFGGDVTITPSDAYVVGNQTDDSVGGNTYTWTIVDEVFVPGDQLGALTLEVTAPNGAESSYEFRLRLDDQTGDGGGGGP</sequence>
<keyword evidence="4" id="KW-1185">Reference proteome</keyword>
<evidence type="ECO:0008006" key="5">
    <source>
        <dbReference type="Google" id="ProtNLM"/>
    </source>
</evidence>
<dbReference type="InterPro" id="IPR013783">
    <property type="entry name" value="Ig-like_fold"/>
</dbReference>
<reference evidence="3 4" key="1">
    <citation type="submission" date="2018-04" db="EMBL/GenBank/DDBJ databases">
        <title>Genomic Encyclopedia of Type Strains, Phase IV (KMG-IV): sequencing the most valuable type-strain genomes for metagenomic binning, comparative biology and taxonomic classification.</title>
        <authorList>
            <person name="Goeker M."/>
        </authorList>
    </citation>
    <scope>NUCLEOTIDE SEQUENCE [LARGE SCALE GENOMIC DNA]</scope>
    <source>
        <strain evidence="3 4">DSM 104150</strain>
    </source>
</reference>
<evidence type="ECO:0000256" key="2">
    <source>
        <dbReference type="SAM" id="SignalP"/>
    </source>
</evidence>
<dbReference type="AlphaFoldDB" id="A0A318ECZ4"/>
<feature type="chain" id="PRO_5016451481" description="Ig-like protein group 1" evidence="2">
    <location>
        <begin position="22"/>
        <end position="1012"/>
    </location>
</feature>
<keyword evidence="2" id="KW-0732">Signal</keyword>
<name>A0A318ECZ4_9GAMM</name>
<evidence type="ECO:0000256" key="1">
    <source>
        <dbReference type="SAM" id="MobiDB-lite"/>
    </source>
</evidence>
<feature type="region of interest" description="Disordered" evidence="1">
    <location>
        <begin position="816"/>
        <end position="837"/>
    </location>
</feature>
<evidence type="ECO:0000313" key="4">
    <source>
        <dbReference type="Proteomes" id="UP000248330"/>
    </source>
</evidence>
<dbReference type="Gene3D" id="2.60.40.10">
    <property type="entry name" value="Immunoglobulins"/>
    <property type="match status" value="3"/>
</dbReference>
<accession>A0A318ECZ4</accession>
<dbReference type="SUPFAM" id="SSF49373">
    <property type="entry name" value="Invasin/intimin cell-adhesion fragments"/>
    <property type="match status" value="2"/>
</dbReference>
<protein>
    <recommendedName>
        <fullName evidence="5">Ig-like protein group 1</fullName>
    </recommendedName>
</protein>
<gene>
    <name evidence="3" type="ORF">C8D93_105229</name>
</gene>
<feature type="signal peptide" evidence="2">
    <location>
        <begin position="1"/>
        <end position="21"/>
    </location>
</feature>